<evidence type="ECO:0000313" key="1">
    <source>
        <dbReference type="EMBL" id="MBW86647.1"/>
    </source>
</evidence>
<reference evidence="1" key="1">
    <citation type="submission" date="2018-02" db="EMBL/GenBank/DDBJ databases">
        <title>Rhizophora mucronata_Transcriptome.</title>
        <authorList>
            <person name="Meera S.P."/>
            <person name="Sreeshan A."/>
            <person name="Augustine A."/>
        </authorList>
    </citation>
    <scope>NUCLEOTIDE SEQUENCE</scope>
    <source>
        <tissue evidence="1">Leaf</tissue>
    </source>
</reference>
<name>A0A2P2IZL3_RHIMU</name>
<protein>
    <submittedName>
        <fullName evidence="1">Uncharacterized protein</fullName>
    </submittedName>
</protein>
<dbReference type="AlphaFoldDB" id="A0A2P2IZL3"/>
<organism evidence="1">
    <name type="scientific">Rhizophora mucronata</name>
    <name type="common">Asiatic mangrove</name>
    <dbReference type="NCBI Taxonomy" id="61149"/>
    <lineage>
        <taxon>Eukaryota</taxon>
        <taxon>Viridiplantae</taxon>
        <taxon>Streptophyta</taxon>
        <taxon>Embryophyta</taxon>
        <taxon>Tracheophyta</taxon>
        <taxon>Spermatophyta</taxon>
        <taxon>Magnoliopsida</taxon>
        <taxon>eudicotyledons</taxon>
        <taxon>Gunneridae</taxon>
        <taxon>Pentapetalae</taxon>
        <taxon>rosids</taxon>
        <taxon>fabids</taxon>
        <taxon>Malpighiales</taxon>
        <taxon>Rhizophoraceae</taxon>
        <taxon>Rhizophora</taxon>
    </lineage>
</organism>
<proteinExistence type="predicted"/>
<dbReference type="EMBL" id="GGEC01006164">
    <property type="protein sequence ID" value="MBW86647.1"/>
    <property type="molecule type" value="Transcribed_RNA"/>
</dbReference>
<accession>A0A2P2IZL3</accession>
<dbReference type="EMBL" id="GGEC01006163">
    <property type="protein sequence ID" value="MBW86646.1"/>
    <property type="molecule type" value="Transcribed_RNA"/>
</dbReference>
<sequence>MEGKKKTQQEPWPYKSNPDQKLIINYNKYIYLQLQPIKAERLNLSRTFP</sequence>